<protein>
    <submittedName>
        <fullName evidence="6">TetR/AcrR family transcriptional regulator C-terminal domain-containing protein</fullName>
    </submittedName>
</protein>
<keyword evidence="3" id="KW-0238">DNA-binding</keyword>
<keyword evidence="4" id="KW-0804">Transcription</keyword>
<keyword evidence="7" id="KW-1185">Reference proteome</keyword>
<dbReference type="SUPFAM" id="SSF48498">
    <property type="entry name" value="Tetracyclin repressor-like, C-terminal domain"/>
    <property type="match status" value="1"/>
</dbReference>
<reference evidence="6 7" key="1">
    <citation type="submission" date="2024-07" db="EMBL/GenBank/DDBJ databases">
        <authorList>
            <person name="Thanompreechachai J."/>
            <person name="Duangmal K."/>
        </authorList>
    </citation>
    <scope>NUCLEOTIDE SEQUENCE [LARGE SCALE GENOMIC DNA]</scope>
    <source>
        <strain evidence="6 7">KCTC 19886</strain>
    </source>
</reference>
<dbReference type="PANTHER" id="PTHR30055:SF151">
    <property type="entry name" value="TRANSCRIPTIONAL REGULATORY PROTEIN"/>
    <property type="match status" value="1"/>
</dbReference>
<dbReference type="InterPro" id="IPR009057">
    <property type="entry name" value="Homeodomain-like_sf"/>
</dbReference>
<evidence type="ECO:0000256" key="1">
    <source>
        <dbReference type="ARBA" id="ARBA00022491"/>
    </source>
</evidence>
<evidence type="ECO:0000256" key="2">
    <source>
        <dbReference type="ARBA" id="ARBA00023015"/>
    </source>
</evidence>
<proteinExistence type="predicted"/>
<keyword evidence="2" id="KW-0805">Transcription regulation</keyword>
<dbReference type="RefSeq" id="WP_367639228.1">
    <property type="nucleotide sequence ID" value="NZ_JBFNQN010000010.1"/>
</dbReference>
<dbReference type="Pfam" id="PF02909">
    <property type="entry name" value="TetR_C_1"/>
    <property type="match status" value="1"/>
</dbReference>
<dbReference type="Gene3D" id="1.10.357.10">
    <property type="entry name" value="Tetracycline Repressor, domain 2"/>
    <property type="match status" value="1"/>
</dbReference>
<gene>
    <name evidence="6" type="ORF">AB1207_15215</name>
</gene>
<accession>A0ABV3P905</accession>
<evidence type="ECO:0000256" key="3">
    <source>
        <dbReference type="ARBA" id="ARBA00023125"/>
    </source>
</evidence>
<dbReference type="PANTHER" id="PTHR30055">
    <property type="entry name" value="HTH-TYPE TRANSCRIPTIONAL REGULATOR RUTR"/>
    <property type="match status" value="1"/>
</dbReference>
<name>A0ABV3P905_9ACTN</name>
<dbReference type="EMBL" id="JBFNQN010000010">
    <property type="protein sequence ID" value="MEW9266101.1"/>
    <property type="molecule type" value="Genomic_DNA"/>
</dbReference>
<dbReference type="InterPro" id="IPR050109">
    <property type="entry name" value="HTH-type_TetR-like_transc_reg"/>
</dbReference>
<evidence type="ECO:0000259" key="5">
    <source>
        <dbReference type="Pfam" id="PF02909"/>
    </source>
</evidence>
<dbReference type="InterPro" id="IPR036271">
    <property type="entry name" value="Tet_transcr_reg_TetR-rel_C_sf"/>
</dbReference>
<feature type="domain" description="Tetracycline repressor TetR C-terminal" evidence="5">
    <location>
        <begin position="72"/>
        <end position="201"/>
    </location>
</feature>
<dbReference type="Proteomes" id="UP001555826">
    <property type="component" value="Unassembled WGS sequence"/>
</dbReference>
<dbReference type="InterPro" id="IPR003012">
    <property type="entry name" value="Tet_transcr_reg_TetR"/>
</dbReference>
<dbReference type="SUPFAM" id="SSF46689">
    <property type="entry name" value="Homeodomain-like"/>
    <property type="match status" value="1"/>
</dbReference>
<evidence type="ECO:0000313" key="7">
    <source>
        <dbReference type="Proteomes" id="UP001555826"/>
    </source>
</evidence>
<keyword evidence="1" id="KW-0678">Repressor</keyword>
<dbReference type="InterPro" id="IPR004111">
    <property type="entry name" value="Repressor_TetR_C"/>
</dbReference>
<organism evidence="6 7">
    <name type="scientific">Kineococcus endophyticus</name>
    <dbReference type="NCBI Taxonomy" id="1181883"/>
    <lineage>
        <taxon>Bacteria</taxon>
        <taxon>Bacillati</taxon>
        <taxon>Actinomycetota</taxon>
        <taxon>Actinomycetes</taxon>
        <taxon>Kineosporiales</taxon>
        <taxon>Kineosporiaceae</taxon>
        <taxon>Kineococcus</taxon>
    </lineage>
</organism>
<comment type="caution">
    <text evidence="6">The sequence shown here is derived from an EMBL/GenBank/DDBJ whole genome shotgun (WGS) entry which is preliminary data.</text>
</comment>
<evidence type="ECO:0000256" key="4">
    <source>
        <dbReference type="ARBA" id="ARBA00023163"/>
    </source>
</evidence>
<evidence type="ECO:0000313" key="6">
    <source>
        <dbReference type="EMBL" id="MEW9266101.1"/>
    </source>
</evidence>
<sequence>MARPSTPLLSREQILRAALEQLDRTGELGLPKLARQLDVGTSSLYHHFKGGREELVEGLRGLLTEEAMPEEPLPGESWQDFVRRWAGRYRSAFVAHPAAVPLMTAQTVTHPSTLASYETLARVLHDAGFDDEELLHAVTVLDNFVLGSALDAGAPVEVWADSGRPDSPLSRAIRATKAQPGDRSARAFHLGLESLLTGLEDLRDQDSPGR</sequence>
<dbReference type="PRINTS" id="PR00400">
    <property type="entry name" value="TETREPRESSOR"/>
</dbReference>